<evidence type="ECO:0000256" key="4">
    <source>
        <dbReference type="ARBA" id="ARBA00023163"/>
    </source>
</evidence>
<dbReference type="SMART" id="SM00432">
    <property type="entry name" value="MADS"/>
    <property type="match status" value="1"/>
</dbReference>
<dbReference type="GO" id="GO:0046983">
    <property type="term" value="F:protein dimerization activity"/>
    <property type="evidence" value="ECO:0007669"/>
    <property type="project" value="InterPro"/>
</dbReference>
<dbReference type="Gene3D" id="3.40.1810.10">
    <property type="entry name" value="Transcription factor, MADS-box"/>
    <property type="match status" value="1"/>
</dbReference>
<dbReference type="InterPro" id="IPR050142">
    <property type="entry name" value="MADS-box/MEF2_TF"/>
</dbReference>
<protein>
    <submittedName>
        <fullName evidence="7">MADS-box transcription factor 23-like isoform X1</fullName>
    </submittedName>
</protein>
<keyword evidence="3" id="KW-0238">DNA-binding</keyword>
<keyword evidence="4" id="KW-0804">Transcription</keyword>
<dbReference type="AlphaFoldDB" id="A0A6L2J6Q7"/>
<dbReference type="InterPro" id="IPR036879">
    <property type="entry name" value="TF_MADSbox_sf"/>
</dbReference>
<name>A0A6L2J6Q7_TANCI</name>
<accession>A0A6L2J6Q7</accession>
<dbReference type="PANTHER" id="PTHR48019">
    <property type="entry name" value="SERUM RESPONSE FACTOR HOMOLOG"/>
    <property type="match status" value="1"/>
</dbReference>
<evidence type="ECO:0000256" key="3">
    <source>
        <dbReference type="ARBA" id="ARBA00023125"/>
    </source>
</evidence>
<evidence type="ECO:0000259" key="6">
    <source>
        <dbReference type="PROSITE" id="PS50066"/>
    </source>
</evidence>
<evidence type="ECO:0000256" key="1">
    <source>
        <dbReference type="ARBA" id="ARBA00004123"/>
    </source>
</evidence>
<reference evidence="7" key="1">
    <citation type="journal article" date="2019" name="Sci. Rep.">
        <title>Draft genome of Tanacetum cinerariifolium, the natural source of mosquito coil.</title>
        <authorList>
            <person name="Yamashiro T."/>
            <person name="Shiraishi A."/>
            <person name="Satake H."/>
            <person name="Nakayama K."/>
        </authorList>
    </citation>
    <scope>NUCLEOTIDE SEQUENCE</scope>
</reference>
<dbReference type="Pfam" id="PF00319">
    <property type="entry name" value="SRF-TF"/>
    <property type="match status" value="1"/>
</dbReference>
<keyword evidence="5" id="KW-0539">Nucleus</keyword>
<dbReference type="PROSITE" id="PS50066">
    <property type="entry name" value="MADS_BOX_2"/>
    <property type="match status" value="1"/>
</dbReference>
<dbReference type="GO" id="GO:0000977">
    <property type="term" value="F:RNA polymerase II transcription regulatory region sequence-specific DNA binding"/>
    <property type="evidence" value="ECO:0007669"/>
    <property type="project" value="InterPro"/>
</dbReference>
<evidence type="ECO:0000313" key="7">
    <source>
        <dbReference type="EMBL" id="GEU32362.1"/>
    </source>
</evidence>
<dbReference type="InterPro" id="IPR033896">
    <property type="entry name" value="MEF2-like_N"/>
</dbReference>
<dbReference type="InterPro" id="IPR002100">
    <property type="entry name" value="TF_MADSbox"/>
</dbReference>
<dbReference type="CDD" id="cd00265">
    <property type="entry name" value="MADS_MEF2_like"/>
    <property type="match status" value="1"/>
</dbReference>
<keyword evidence="2" id="KW-0805">Transcription regulation</keyword>
<dbReference type="PROSITE" id="PS00350">
    <property type="entry name" value="MADS_BOX_1"/>
    <property type="match status" value="1"/>
</dbReference>
<comment type="caution">
    <text evidence="7">The sequence shown here is derived from an EMBL/GenBank/DDBJ whole genome shotgun (WGS) entry which is preliminary data.</text>
</comment>
<dbReference type="PRINTS" id="PR00404">
    <property type="entry name" value="MADSDOMAIN"/>
</dbReference>
<dbReference type="GO" id="GO:0045944">
    <property type="term" value="P:positive regulation of transcription by RNA polymerase II"/>
    <property type="evidence" value="ECO:0007669"/>
    <property type="project" value="InterPro"/>
</dbReference>
<comment type="subcellular location">
    <subcellularLocation>
        <location evidence="1">Nucleus</location>
    </subcellularLocation>
</comment>
<organism evidence="7">
    <name type="scientific">Tanacetum cinerariifolium</name>
    <name type="common">Dalmatian daisy</name>
    <name type="synonym">Chrysanthemum cinerariifolium</name>
    <dbReference type="NCBI Taxonomy" id="118510"/>
    <lineage>
        <taxon>Eukaryota</taxon>
        <taxon>Viridiplantae</taxon>
        <taxon>Streptophyta</taxon>
        <taxon>Embryophyta</taxon>
        <taxon>Tracheophyta</taxon>
        <taxon>Spermatophyta</taxon>
        <taxon>Magnoliopsida</taxon>
        <taxon>eudicotyledons</taxon>
        <taxon>Gunneridae</taxon>
        <taxon>Pentapetalae</taxon>
        <taxon>asterids</taxon>
        <taxon>campanulids</taxon>
        <taxon>Asterales</taxon>
        <taxon>Asteraceae</taxon>
        <taxon>Asteroideae</taxon>
        <taxon>Anthemideae</taxon>
        <taxon>Anthemidinae</taxon>
        <taxon>Tanacetum</taxon>
    </lineage>
</organism>
<evidence type="ECO:0000256" key="2">
    <source>
        <dbReference type="ARBA" id="ARBA00023015"/>
    </source>
</evidence>
<gene>
    <name evidence="7" type="ORF">Tci_004340</name>
</gene>
<evidence type="ECO:0000256" key="5">
    <source>
        <dbReference type="ARBA" id="ARBA00023242"/>
    </source>
</evidence>
<dbReference type="EMBL" id="BKCJ010000346">
    <property type="protein sequence ID" value="GEU32362.1"/>
    <property type="molecule type" value="Genomic_DNA"/>
</dbReference>
<dbReference type="GO" id="GO:0005634">
    <property type="term" value="C:nucleus"/>
    <property type="evidence" value="ECO:0007669"/>
    <property type="project" value="UniProtKB-SubCell"/>
</dbReference>
<proteinExistence type="predicted"/>
<sequence>MGRGKIVIGRIDNSTSRQVTFSKRRSGLLKKAKEIAILCDAEVGVMIFSSTGKLHEFSNTRIIYKDFDTNEII</sequence>
<feature type="domain" description="MADS-box" evidence="6">
    <location>
        <begin position="1"/>
        <end position="61"/>
    </location>
</feature>
<dbReference type="SUPFAM" id="SSF55455">
    <property type="entry name" value="SRF-like"/>
    <property type="match status" value="1"/>
</dbReference>